<dbReference type="GO" id="GO:0005737">
    <property type="term" value="C:cytoplasm"/>
    <property type="evidence" value="ECO:0007669"/>
    <property type="project" value="TreeGrafter"/>
</dbReference>
<keyword evidence="3" id="KW-1185">Reference proteome</keyword>
<sequence length="192" mass="21208">MPLTLSRRNSTFISPPSLTDTNSGGGTRFLCDDVYLSDDTDNDDDNSDVEVQPYLLDQQAALEIERKAVAVESERRAIEKEATEAAACLAYKASSLSNGENKESGIVYRAASSALNLEQGRLQKLKDLCERNQMIRSSSSLDKDYSHHESHILRLIRQIRGVTGNVLSKATDLTKLLNDPLMSSINQRGDIC</sequence>
<comment type="caution">
    <text evidence="2">The sequence shown here is derived from an EMBL/GenBank/DDBJ whole genome shotgun (WGS) entry which is preliminary data.</text>
</comment>
<dbReference type="PANTHER" id="PTHR12960">
    <property type="entry name" value="GLE-1-RELATED"/>
    <property type="match status" value="1"/>
</dbReference>
<protein>
    <submittedName>
        <fullName evidence="2">Uncharacterized protein</fullName>
    </submittedName>
</protein>
<feature type="region of interest" description="Disordered" evidence="1">
    <location>
        <begin position="1"/>
        <end position="25"/>
    </location>
</feature>
<gene>
    <name evidence="2" type="ORF">RIF29_38581</name>
</gene>
<dbReference type="GO" id="GO:0000822">
    <property type="term" value="F:inositol hexakisphosphate binding"/>
    <property type="evidence" value="ECO:0007669"/>
    <property type="project" value="TreeGrafter"/>
</dbReference>
<reference evidence="2 3" key="1">
    <citation type="submission" date="2024-01" db="EMBL/GenBank/DDBJ databases">
        <title>The genomes of 5 underutilized Papilionoideae crops provide insights into root nodulation and disease resistanc.</title>
        <authorList>
            <person name="Yuan L."/>
        </authorList>
    </citation>
    <scope>NUCLEOTIDE SEQUENCE [LARGE SCALE GENOMIC DNA]</scope>
    <source>
        <strain evidence="2">ZHUSHIDOU_FW_LH</strain>
        <tissue evidence="2">Leaf</tissue>
    </source>
</reference>
<accession>A0AAN9E083</accession>
<dbReference type="GO" id="GO:0044614">
    <property type="term" value="C:nuclear pore cytoplasmic filaments"/>
    <property type="evidence" value="ECO:0007669"/>
    <property type="project" value="TreeGrafter"/>
</dbReference>
<evidence type="ECO:0000313" key="3">
    <source>
        <dbReference type="Proteomes" id="UP001372338"/>
    </source>
</evidence>
<dbReference type="AlphaFoldDB" id="A0AAN9E083"/>
<dbReference type="GO" id="GO:0016973">
    <property type="term" value="P:poly(A)+ mRNA export from nucleus"/>
    <property type="evidence" value="ECO:0007669"/>
    <property type="project" value="InterPro"/>
</dbReference>
<name>A0AAN9E083_CROPI</name>
<dbReference type="GO" id="GO:0005543">
    <property type="term" value="F:phospholipid binding"/>
    <property type="evidence" value="ECO:0007669"/>
    <property type="project" value="TreeGrafter"/>
</dbReference>
<dbReference type="EMBL" id="JAYWIO010000008">
    <property type="protein sequence ID" value="KAK7243770.1"/>
    <property type="molecule type" value="Genomic_DNA"/>
</dbReference>
<dbReference type="PANTHER" id="PTHR12960:SF0">
    <property type="entry name" value="MRNA EXPORT FACTOR GLE1"/>
    <property type="match status" value="1"/>
</dbReference>
<evidence type="ECO:0000313" key="2">
    <source>
        <dbReference type="EMBL" id="KAK7243770.1"/>
    </source>
</evidence>
<dbReference type="InterPro" id="IPR012476">
    <property type="entry name" value="GLE1"/>
</dbReference>
<dbReference type="Proteomes" id="UP001372338">
    <property type="component" value="Unassembled WGS sequence"/>
</dbReference>
<proteinExistence type="predicted"/>
<feature type="compositionally biased region" description="Polar residues" evidence="1">
    <location>
        <begin position="1"/>
        <end position="22"/>
    </location>
</feature>
<evidence type="ECO:0000256" key="1">
    <source>
        <dbReference type="SAM" id="MobiDB-lite"/>
    </source>
</evidence>
<dbReference type="GO" id="GO:0031369">
    <property type="term" value="F:translation initiation factor binding"/>
    <property type="evidence" value="ECO:0007669"/>
    <property type="project" value="TreeGrafter"/>
</dbReference>
<organism evidence="2 3">
    <name type="scientific">Crotalaria pallida</name>
    <name type="common">Smooth rattlebox</name>
    <name type="synonym">Crotalaria striata</name>
    <dbReference type="NCBI Taxonomy" id="3830"/>
    <lineage>
        <taxon>Eukaryota</taxon>
        <taxon>Viridiplantae</taxon>
        <taxon>Streptophyta</taxon>
        <taxon>Embryophyta</taxon>
        <taxon>Tracheophyta</taxon>
        <taxon>Spermatophyta</taxon>
        <taxon>Magnoliopsida</taxon>
        <taxon>eudicotyledons</taxon>
        <taxon>Gunneridae</taxon>
        <taxon>Pentapetalae</taxon>
        <taxon>rosids</taxon>
        <taxon>fabids</taxon>
        <taxon>Fabales</taxon>
        <taxon>Fabaceae</taxon>
        <taxon>Papilionoideae</taxon>
        <taxon>50 kb inversion clade</taxon>
        <taxon>genistoids sensu lato</taxon>
        <taxon>core genistoids</taxon>
        <taxon>Crotalarieae</taxon>
        <taxon>Crotalaria</taxon>
    </lineage>
</organism>